<keyword evidence="9" id="KW-1185">Reference proteome</keyword>
<dbReference type="CDD" id="cd06171">
    <property type="entry name" value="Sigma70_r4"/>
    <property type="match status" value="1"/>
</dbReference>
<evidence type="ECO:0000256" key="1">
    <source>
        <dbReference type="ARBA" id="ARBA00023015"/>
    </source>
</evidence>
<dbReference type="GO" id="GO:0003899">
    <property type="term" value="F:DNA-directed RNA polymerase activity"/>
    <property type="evidence" value="ECO:0007669"/>
    <property type="project" value="InterPro"/>
</dbReference>
<accession>A0A6I4USU9</accession>
<evidence type="ECO:0000256" key="4">
    <source>
        <dbReference type="ARBA" id="ARBA00023163"/>
    </source>
</evidence>
<reference evidence="8 9" key="1">
    <citation type="submission" date="2019-12" db="EMBL/GenBank/DDBJ databases">
        <title>Genomic-based taxomic classification of the family Erythrobacteraceae.</title>
        <authorList>
            <person name="Xu L."/>
        </authorList>
    </citation>
    <scope>NUCLEOTIDE SEQUENCE [LARGE SCALE GENOMIC DNA]</scope>
    <source>
        <strain evidence="8 9">MCCC 1K02066</strain>
    </source>
</reference>
<dbReference type="Pfam" id="PF04542">
    <property type="entry name" value="Sigma70_r2"/>
    <property type="match status" value="1"/>
</dbReference>
<dbReference type="InterPro" id="IPR013325">
    <property type="entry name" value="RNA_pol_sigma_r2"/>
</dbReference>
<proteinExistence type="predicted"/>
<feature type="domain" description="RNA polymerase sigma-70 region 4" evidence="7">
    <location>
        <begin position="185"/>
        <end position="234"/>
    </location>
</feature>
<dbReference type="NCBIfam" id="TIGR02937">
    <property type="entry name" value="sigma70-ECF"/>
    <property type="match status" value="1"/>
</dbReference>
<dbReference type="InterPro" id="IPR007624">
    <property type="entry name" value="RNA_pol_sigma70_r3"/>
</dbReference>
<dbReference type="InterPro" id="IPR007627">
    <property type="entry name" value="RNA_pol_sigma70_r2"/>
</dbReference>
<keyword evidence="1" id="KW-0805">Transcription regulation</keyword>
<dbReference type="GO" id="GO:0016987">
    <property type="term" value="F:sigma factor activity"/>
    <property type="evidence" value="ECO:0007669"/>
    <property type="project" value="UniProtKB-KW"/>
</dbReference>
<name>A0A6I4USU9_9SPHN</name>
<keyword evidence="4" id="KW-0804">Transcription</keyword>
<evidence type="ECO:0000313" key="8">
    <source>
        <dbReference type="EMBL" id="MXP41546.1"/>
    </source>
</evidence>
<dbReference type="SUPFAM" id="SSF88659">
    <property type="entry name" value="Sigma3 and sigma4 domains of RNA polymerase sigma factors"/>
    <property type="match status" value="2"/>
</dbReference>
<feature type="domain" description="RNA polymerase sigma-70 region 2" evidence="6">
    <location>
        <begin position="22"/>
        <end position="91"/>
    </location>
</feature>
<dbReference type="SUPFAM" id="SSF88946">
    <property type="entry name" value="Sigma2 domain of RNA polymerase sigma factors"/>
    <property type="match status" value="1"/>
</dbReference>
<dbReference type="InterPro" id="IPR012845">
    <property type="entry name" value="RNA_pol_sigma_FliA_WhiG"/>
</dbReference>
<comment type="caution">
    <text evidence="8">The sequence shown here is derived from an EMBL/GenBank/DDBJ whole genome shotgun (WGS) entry which is preliminary data.</text>
</comment>
<dbReference type="Gene3D" id="1.10.1740.10">
    <property type="match status" value="1"/>
</dbReference>
<keyword evidence="2" id="KW-0731">Sigma factor</keyword>
<dbReference type="Proteomes" id="UP000469159">
    <property type="component" value="Unassembled WGS sequence"/>
</dbReference>
<evidence type="ECO:0000256" key="2">
    <source>
        <dbReference type="ARBA" id="ARBA00023082"/>
    </source>
</evidence>
<dbReference type="InterPro" id="IPR013324">
    <property type="entry name" value="RNA_pol_sigma_r3/r4-like"/>
</dbReference>
<organism evidence="8 9">
    <name type="scientific">Croceibacterium soli</name>
    <dbReference type="NCBI Taxonomy" id="1739690"/>
    <lineage>
        <taxon>Bacteria</taxon>
        <taxon>Pseudomonadati</taxon>
        <taxon>Pseudomonadota</taxon>
        <taxon>Alphaproteobacteria</taxon>
        <taxon>Sphingomonadales</taxon>
        <taxon>Erythrobacteraceae</taxon>
        <taxon>Croceibacterium</taxon>
    </lineage>
</organism>
<dbReference type="EMBL" id="WTYK01000004">
    <property type="protein sequence ID" value="MXP41546.1"/>
    <property type="molecule type" value="Genomic_DNA"/>
</dbReference>
<dbReference type="PANTHER" id="PTHR30385">
    <property type="entry name" value="SIGMA FACTOR F FLAGELLAR"/>
    <property type="match status" value="1"/>
</dbReference>
<dbReference type="OrthoDB" id="9799825at2"/>
<evidence type="ECO:0000259" key="6">
    <source>
        <dbReference type="Pfam" id="PF04542"/>
    </source>
</evidence>
<feature type="domain" description="RNA polymerase sigma-70 region 3" evidence="5">
    <location>
        <begin position="101"/>
        <end position="140"/>
    </location>
</feature>
<evidence type="ECO:0000313" key="9">
    <source>
        <dbReference type="Proteomes" id="UP000469159"/>
    </source>
</evidence>
<dbReference type="Gene3D" id="1.20.140.160">
    <property type="match status" value="1"/>
</dbReference>
<dbReference type="Pfam" id="PF04539">
    <property type="entry name" value="Sigma70_r3"/>
    <property type="match status" value="1"/>
</dbReference>
<dbReference type="RefSeq" id="WP_160746411.1">
    <property type="nucleotide sequence ID" value="NZ_WTYK01000004.1"/>
</dbReference>
<dbReference type="InterPro" id="IPR007630">
    <property type="entry name" value="RNA_pol_sigma70_r4"/>
</dbReference>
<dbReference type="AlphaFoldDB" id="A0A6I4USU9"/>
<dbReference type="GO" id="GO:0006352">
    <property type="term" value="P:DNA-templated transcription initiation"/>
    <property type="evidence" value="ECO:0007669"/>
    <property type="project" value="InterPro"/>
</dbReference>
<sequence length="240" mass="26191">MIQDHSHFSATKAYRGAVGDRVNRFLPMVRKLAWHLSGSGGPTVEVDDLVQAGLVALTECAQKHDGPSEDGFAAYAKLRVRGAMVDMLRSSSPDPRGARAKRKRIEQQQARLAAMLGREPSAAELAQALGMDVDELHRLRSGLAETRLSSIEECYSESDSAFAADEPDAENLLLQQEDREQLIAAIGSLPERHRLVIQLYFVEELNLAEIAAVLGVSVPRVHQLKASALEKVRAAIADDS</sequence>
<evidence type="ECO:0000259" key="5">
    <source>
        <dbReference type="Pfam" id="PF04539"/>
    </source>
</evidence>
<evidence type="ECO:0000256" key="3">
    <source>
        <dbReference type="ARBA" id="ARBA00023125"/>
    </source>
</evidence>
<keyword evidence="3" id="KW-0238">DNA-binding</keyword>
<gene>
    <name evidence="8" type="ORF">GRI75_07810</name>
</gene>
<protein>
    <submittedName>
        <fullName evidence="8">FliA/WhiG family RNA polymerase sigma factor</fullName>
    </submittedName>
</protein>
<dbReference type="GO" id="GO:0003677">
    <property type="term" value="F:DNA binding"/>
    <property type="evidence" value="ECO:0007669"/>
    <property type="project" value="UniProtKB-KW"/>
</dbReference>
<dbReference type="PRINTS" id="PR00046">
    <property type="entry name" value="SIGMA70FCT"/>
</dbReference>
<dbReference type="NCBIfam" id="TIGR02479">
    <property type="entry name" value="FliA_WhiG"/>
    <property type="match status" value="1"/>
</dbReference>
<dbReference type="InterPro" id="IPR000943">
    <property type="entry name" value="RNA_pol_sigma70"/>
</dbReference>
<dbReference type="Pfam" id="PF04545">
    <property type="entry name" value="Sigma70_r4"/>
    <property type="match status" value="1"/>
</dbReference>
<evidence type="ECO:0000259" key="7">
    <source>
        <dbReference type="Pfam" id="PF04545"/>
    </source>
</evidence>
<dbReference type="InterPro" id="IPR014284">
    <property type="entry name" value="RNA_pol_sigma-70_dom"/>
</dbReference>